<dbReference type="RefSeq" id="WP_259055421.1">
    <property type="nucleotide sequence ID" value="NZ_JANUCT010000009.1"/>
</dbReference>
<reference evidence="1" key="1">
    <citation type="submission" date="2022-08" db="EMBL/GenBank/DDBJ databases">
        <title>Genomic Encyclopedia of Type Strains, Phase III (KMG-III): the genomes of soil and plant-associated and newly described type strains.</title>
        <authorList>
            <person name="Whitman W."/>
        </authorList>
    </citation>
    <scope>NUCLEOTIDE SEQUENCE</scope>
    <source>
        <strain evidence="1">HMT 1</strain>
    </source>
</reference>
<name>A0AAE3L4A6_9GAMM</name>
<gene>
    <name evidence="1" type="ORF">J2T55_001604</name>
</gene>
<proteinExistence type="predicted"/>
<evidence type="ECO:0008006" key="3">
    <source>
        <dbReference type="Google" id="ProtNLM"/>
    </source>
</evidence>
<sequence>MIKTSITFPVPDPHFVFVRTRRRNSGLTSVRWYDDETLFAADFSARAVYRVRPFSDHPLDASIPTPDGSGCATATDLMDCRGDVMVLTNFYKGEVGFYTVGPDILRFDRVIRPREPGQLMRDIRLFAGLDRKKKAGRLPRKIHGARFVPGYDDLLWVSFCDPHIRGIEIVTLKGKTVHSLKTAEQAQEVAFIEHNGITYAIQAARTNHIRVDGPKEVPMYATLYVYRLPGNLKKKPPRLMVAEHFPGHLDAVKEFQDCVYGANQHDDCVDEFAYRPETNNIKLLRRIKGFDMPHGLDIRHDGLMAVTNYGTNNDLRFLQL</sequence>
<protein>
    <recommendedName>
        <fullName evidence="3">DUF4915 domain-containing protein</fullName>
    </recommendedName>
</protein>
<dbReference type="EMBL" id="JANUCT010000009">
    <property type="protein sequence ID" value="MCS3903578.1"/>
    <property type="molecule type" value="Genomic_DNA"/>
</dbReference>
<comment type="caution">
    <text evidence="1">The sequence shown here is derived from an EMBL/GenBank/DDBJ whole genome shotgun (WGS) entry which is preliminary data.</text>
</comment>
<dbReference type="AlphaFoldDB" id="A0AAE3L4A6"/>
<keyword evidence="2" id="KW-1185">Reference proteome</keyword>
<accession>A0AAE3L4A6</accession>
<dbReference type="Proteomes" id="UP001204445">
    <property type="component" value="Unassembled WGS sequence"/>
</dbReference>
<evidence type="ECO:0000313" key="2">
    <source>
        <dbReference type="Proteomes" id="UP001204445"/>
    </source>
</evidence>
<organism evidence="1 2">
    <name type="scientific">Methylohalomonas lacus</name>
    <dbReference type="NCBI Taxonomy" id="398773"/>
    <lineage>
        <taxon>Bacteria</taxon>
        <taxon>Pseudomonadati</taxon>
        <taxon>Pseudomonadota</taxon>
        <taxon>Gammaproteobacteria</taxon>
        <taxon>Methylohalomonadales</taxon>
        <taxon>Methylohalomonadaceae</taxon>
        <taxon>Methylohalomonas</taxon>
    </lineage>
</organism>
<dbReference type="SUPFAM" id="SSF63829">
    <property type="entry name" value="Calcium-dependent phosphotriesterase"/>
    <property type="match status" value="1"/>
</dbReference>
<evidence type="ECO:0000313" key="1">
    <source>
        <dbReference type="EMBL" id="MCS3903578.1"/>
    </source>
</evidence>